<dbReference type="Proteomes" id="UP000593561">
    <property type="component" value="Unassembled WGS sequence"/>
</dbReference>
<comment type="caution">
    <text evidence="1">The sequence shown here is derived from an EMBL/GenBank/DDBJ whole genome shotgun (WGS) entry which is preliminary data.</text>
</comment>
<evidence type="ECO:0000313" key="1">
    <source>
        <dbReference type="EMBL" id="MBA0633581.1"/>
    </source>
</evidence>
<dbReference type="EMBL" id="JABFAC010028236">
    <property type="protein sequence ID" value="MBA0633581.1"/>
    <property type="molecule type" value="Genomic_DNA"/>
</dbReference>
<sequence length="29" mass="3398">MTHSFQTLVLRCQFQQVVVLALQEQTHVL</sequence>
<keyword evidence="2" id="KW-1185">Reference proteome</keyword>
<organism evidence="1 2">
    <name type="scientific">Gossypium davidsonii</name>
    <name type="common">Davidson's cotton</name>
    <name type="synonym">Gossypium klotzschianum subsp. davidsonii</name>
    <dbReference type="NCBI Taxonomy" id="34287"/>
    <lineage>
        <taxon>Eukaryota</taxon>
        <taxon>Viridiplantae</taxon>
        <taxon>Streptophyta</taxon>
        <taxon>Embryophyta</taxon>
        <taxon>Tracheophyta</taxon>
        <taxon>Spermatophyta</taxon>
        <taxon>Magnoliopsida</taxon>
        <taxon>eudicotyledons</taxon>
        <taxon>Gunneridae</taxon>
        <taxon>Pentapetalae</taxon>
        <taxon>rosids</taxon>
        <taxon>malvids</taxon>
        <taxon>Malvales</taxon>
        <taxon>Malvaceae</taxon>
        <taxon>Malvoideae</taxon>
        <taxon>Gossypium</taxon>
    </lineage>
</organism>
<reference evidence="1 2" key="1">
    <citation type="journal article" date="2019" name="Genome Biol. Evol.">
        <title>Insights into the evolution of the New World diploid cottons (Gossypium, subgenus Houzingenia) based on genome sequencing.</title>
        <authorList>
            <person name="Grover C.E."/>
            <person name="Arick M.A. 2nd"/>
            <person name="Thrash A."/>
            <person name="Conover J.L."/>
            <person name="Sanders W.S."/>
            <person name="Peterson D.G."/>
            <person name="Frelichowski J.E."/>
            <person name="Scheffler J.A."/>
            <person name="Scheffler B.E."/>
            <person name="Wendel J.F."/>
        </authorList>
    </citation>
    <scope>NUCLEOTIDE SEQUENCE [LARGE SCALE GENOMIC DNA]</scope>
    <source>
        <strain evidence="1">27</strain>
        <tissue evidence="1">Leaf</tissue>
    </source>
</reference>
<dbReference type="AlphaFoldDB" id="A0A7J8T5E8"/>
<accession>A0A7J8T5E8</accession>
<evidence type="ECO:0000313" key="2">
    <source>
        <dbReference type="Proteomes" id="UP000593561"/>
    </source>
</evidence>
<name>A0A7J8T5E8_GOSDV</name>
<feature type="non-terminal residue" evidence="1">
    <location>
        <position position="29"/>
    </location>
</feature>
<proteinExistence type="predicted"/>
<gene>
    <name evidence="1" type="ORF">Godav_024958</name>
</gene>
<protein>
    <submittedName>
        <fullName evidence="1">Uncharacterized protein</fullName>
    </submittedName>
</protein>